<proteinExistence type="predicted"/>
<comment type="caution">
    <text evidence="1">The sequence shown here is derived from an EMBL/GenBank/DDBJ whole genome shotgun (WGS) entry which is preliminary data.</text>
</comment>
<sequence>MTMRAQLKVELRDRDGALLATRAAHNTVLRTGGRLIADLFSGGGAPITHMAVGTSDADPTSVAVTALGNDDGTGQPGITGDTATEIPSEAFEVDVDEPHNRVLVKVRATLADAAGVGTLREAALMSRQNGNDVLYNRVVFPPITKGNDHDLTLFWEIEFPFGDLQWLAR</sequence>
<keyword evidence="2" id="KW-1185">Reference proteome</keyword>
<dbReference type="Proteomes" id="UP000220914">
    <property type="component" value="Unassembled WGS sequence"/>
</dbReference>
<gene>
    <name evidence="1" type="ORF">CQY20_09195</name>
</gene>
<organism evidence="1 2">
    <name type="scientific">Mycolicibacterium agri</name>
    <name type="common">Mycobacterium agri</name>
    <dbReference type="NCBI Taxonomy" id="36811"/>
    <lineage>
        <taxon>Bacteria</taxon>
        <taxon>Bacillati</taxon>
        <taxon>Actinomycetota</taxon>
        <taxon>Actinomycetes</taxon>
        <taxon>Mycobacteriales</taxon>
        <taxon>Mycobacteriaceae</taxon>
        <taxon>Mycolicibacterium</taxon>
    </lineage>
</organism>
<name>A0A2A7N8F2_MYCAG</name>
<protein>
    <submittedName>
        <fullName evidence="1">Uncharacterized protein</fullName>
    </submittedName>
</protein>
<dbReference type="EMBL" id="PDCP01000013">
    <property type="protein sequence ID" value="PEG39718.1"/>
    <property type="molecule type" value="Genomic_DNA"/>
</dbReference>
<evidence type="ECO:0000313" key="2">
    <source>
        <dbReference type="Proteomes" id="UP000220914"/>
    </source>
</evidence>
<reference evidence="1 2" key="1">
    <citation type="submission" date="2017-10" db="EMBL/GenBank/DDBJ databases">
        <title>The new phylogeny of genus Mycobacterium.</title>
        <authorList>
            <person name="Tortoli E."/>
            <person name="Trovato A."/>
            <person name="Cirillo D.M."/>
        </authorList>
    </citation>
    <scope>NUCLEOTIDE SEQUENCE [LARGE SCALE GENOMIC DNA]</scope>
    <source>
        <strain evidence="1 2">CCUG37673</strain>
    </source>
</reference>
<dbReference type="AlphaFoldDB" id="A0A2A7N8F2"/>
<evidence type="ECO:0000313" key="1">
    <source>
        <dbReference type="EMBL" id="PEG39718.1"/>
    </source>
</evidence>
<accession>A0A2A7N8F2</accession>